<dbReference type="Gene3D" id="2.150.10.10">
    <property type="entry name" value="Serralysin-like metalloprotease, C-terminal"/>
    <property type="match status" value="1"/>
</dbReference>
<dbReference type="PANTHER" id="PTHR23221:SF7">
    <property type="entry name" value="PHOSPHATIDYLINOSITOL-GLYCAN-SPECIFIC PHOSPHOLIPASE D"/>
    <property type="match status" value="1"/>
</dbReference>
<dbReference type="Gene3D" id="2.130.10.130">
    <property type="entry name" value="Integrin alpha, N-terminal"/>
    <property type="match status" value="5"/>
</dbReference>
<proteinExistence type="predicted"/>
<reference evidence="6" key="1">
    <citation type="submission" date="2020-10" db="EMBL/GenBank/DDBJ databases">
        <authorList>
            <person name="Castelo-Branco R."/>
            <person name="Eusebio N."/>
            <person name="Adriana R."/>
            <person name="Vieira A."/>
            <person name="Brugerolle De Fraissinette N."/>
            <person name="Rezende De Castro R."/>
            <person name="Schneider M.P."/>
            <person name="Vasconcelos V."/>
            <person name="Leao P.N."/>
        </authorList>
    </citation>
    <scope>NUCLEOTIDE SEQUENCE</scope>
    <source>
        <strain evidence="6">LEGE 07310</strain>
    </source>
</reference>
<dbReference type="InterPro" id="IPR011049">
    <property type="entry name" value="Serralysin-like_metalloprot_C"/>
</dbReference>
<dbReference type="EMBL" id="JADEXG010000010">
    <property type="protein sequence ID" value="MBE9076941.1"/>
    <property type="molecule type" value="Genomic_DNA"/>
</dbReference>
<dbReference type="Pfam" id="PF00353">
    <property type="entry name" value="HemolysinCabind"/>
    <property type="match status" value="6"/>
</dbReference>
<dbReference type="PROSITE" id="PS51470">
    <property type="entry name" value="FG_GAP"/>
    <property type="match status" value="5"/>
</dbReference>
<keyword evidence="7" id="KW-1185">Reference proteome</keyword>
<comment type="caution">
    <text evidence="6">The sequence shown here is derived from an EMBL/GenBank/DDBJ whole genome shotgun (WGS) entry which is preliminary data.</text>
</comment>
<dbReference type="AlphaFoldDB" id="A0A8J7DL42"/>
<feature type="domain" description="Cadherin" evidence="5">
    <location>
        <begin position="509"/>
        <end position="615"/>
    </location>
</feature>
<dbReference type="PRINTS" id="PR00205">
    <property type="entry name" value="CADHERIN"/>
</dbReference>
<dbReference type="GO" id="GO:0008305">
    <property type="term" value="C:integrin complex"/>
    <property type="evidence" value="ECO:0007669"/>
    <property type="project" value="InterPro"/>
</dbReference>
<name>A0A8J7DL42_9CYAN</name>
<dbReference type="InterPro" id="IPR000413">
    <property type="entry name" value="Integrin_alpha"/>
</dbReference>
<dbReference type="SUPFAM" id="SSF49313">
    <property type="entry name" value="Cadherin-like"/>
    <property type="match status" value="3"/>
</dbReference>
<dbReference type="SMART" id="SM00112">
    <property type="entry name" value="CA"/>
    <property type="match status" value="3"/>
</dbReference>
<evidence type="ECO:0000256" key="4">
    <source>
        <dbReference type="ARBA" id="ARBA00023180"/>
    </source>
</evidence>
<dbReference type="GO" id="GO:0005509">
    <property type="term" value="F:calcium ion binding"/>
    <property type="evidence" value="ECO:0007669"/>
    <property type="project" value="InterPro"/>
</dbReference>
<evidence type="ECO:0000256" key="3">
    <source>
        <dbReference type="ARBA" id="ARBA00022801"/>
    </source>
</evidence>
<keyword evidence="4" id="KW-0325">Glycoprotein</keyword>
<evidence type="ECO:0000313" key="7">
    <source>
        <dbReference type="Proteomes" id="UP000636505"/>
    </source>
</evidence>
<evidence type="ECO:0000256" key="2">
    <source>
        <dbReference type="ARBA" id="ARBA00022737"/>
    </source>
</evidence>
<evidence type="ECO:0000256" key="1">
    <source>
        <dbReference type="ARBA" id="ARBA00022729"/>
    </source>
</evidence>
<dbReference type="Pfam" id="PF01839">
    <property type="entry name" value="FG-GAP"/>
    <property type="match status" value="7"/>
</dbReference>
<dbReference type="InterPro" id="IPR013519">
    <property type="entry name" value="Int_alpha_beta-p"/>
</dbReference>
<protein>
    <submittedName>
        <fullName evidence="6">FG-GAP repeat protein</fullName>
    </submittedName>
</protein>
<accession>A0A8J7DL42</accession>
<dbReference type="GO" id="GO:0007156">
    <property type="term" value="P:homophilic cell adhesion via plasma membrane adhesion molecules"/>
    <property type="evidence" value="ECO:0007669"/>
    <property type="project" value="InterPro"/>
</dbReference>
<dbReference type="SUPFAM" id="SSF51120">
    <property type="entry name" value="beta-Roll"/>
    <property type="match status" value="2"/>
</dbReference>
<dbReference type="InterPro" id="IPR028994">
    <property type="entry name" value="Integrin_alpha_N"/>
</dbReference>
<dbReference type="InterPro" id="IPR013517">
    <property type="entry name" value="FG-GAP"/>
</dbReference>
<keyword evidence="1" id="KW-0732">Signal</keyword>
<organism evidence="6 7">
    <name type="scientific">Vasconcelosia minhoensis LEGE 07310</name>
    <dbReference type="NCBI Taxonomy" id="915328"/>
    <lineage>
        <taxon>Bacteria</taxon>
        <taxon>Bacillati</taxon>
        <taxon>Cyanobacteriota</taxon>
        <taxon>Cyanophyceae</taxon>
        <taxon>Nodosilineales</taxon>
        <taxon>Cymatolegaceae</taxon>
        <taxon>Vasconcelosia</taxon>
        <taxon>Vasconcelosia minhoensis</taxon>
    </lineage>
</organism>
<gene>
    <name evidence="6" type="ORF">IQ241_06465</name>
</gene>
<dbReference type="InterPro" id="IPR015919">
    <property type="entry name" value="Cadherin-like_sf"/>
</dbReference>
<evidence type="ECO:0000259" key="5">
    <source>
        <dbReference type="PROSITE" id="PS50268"/>
    </source>
</evidence>
<dbReference type="PANTHER" id="PTHR23221">
    <property type="entry name" value="GLYCOSYLPHOSPHATIDYLINOSITOL PHOSPHOLIPASE D"/>
    <property type="match status" value="1"/>
</dbReference>
<dbReference type="InterPro" id="IPR002126">
    <property type="entry name" value="Cadherin-like_dom"/>
</dbReference>
<dbReference type="PRINTS" id="PR00313">
    <property type="entry name" value="CABNDNGRPT"/>
</dbReference>
<dbReference type="PRINTS" id="PR01185">
    <property type="entry name" value="INTEGRINA"/>
</dbReference>
<dbReference type="CDD" id="cd11304">
    <property type="entry name" value="Cadherin_repeat"/>
    <property type="match status" value="3"/>
</dbReference>
<dbReference type="Proteomes" id="UP000636505">
    <property type="component" value="Unassembled WGS sequence"/>
</dbReference>
<keyword evidence="3" id="KW-0378">Hydrolase</keyword>
<dbReference type="Gene3D" id="2.60.40.60">
    <property type="entry name" value="Cadherins"/>
    <property type="match status" value="3"/>
</dbReference>
<dbReference type="SMART" id="SM00191">
    <property type="entry name" value="Int_alpha"/>
    <property type="match status" value="7"/>
</dbReference>
<dbReference type="PROSITE" id="PS50268">
    <property type="entry name" value="CADHERIN_2"/>
    <property type="match status" value="3"/>
</dbReference>
<dbReference type="RefSeq" id="WP_193905602.1">
    <property type="nucleotide sequence ID" value="NZ_JADEXG010000010.1"/>
</dbReference>
<dbReference type="InterPro" id="IPR001343">
    <property type="entry name" value="Hemolysn_Ca-bd"/>
</dbReference>
<dbReference type="SUPFAM" id="SSF69318">
    <property type="entry name" value="Integrin alpha N-terminal domain"/>
    <property type="match status" value="2"/>
</dbReference>
<dbReference type="GO" id="GO:0016787">
    <property type="term" value="F:hydrolase activity"/>
    <property type="evidence" value="ECO:0007669"/>
    <property type="project" value="UniProtKB-KW"/>
</dbReference>
<keyword evidence="2" id="KW-0677">Repeat</keyword>
<sequence>MAFNSVLNLSDLDGSNGFVLNGIDAGDRSGRSVSGAGDLNGDGIDDLIIGAFLADPNGGSSGESYVVFGSASGFSSSLELSNLDGSNGFVLNGIDAGDRSGISVSGAGDLNGDGIDDLIIGAYGADPNGSYSGESYVVFGGSAVGSSSSLELSNLDGSNGFVLNGIDAYDRSGFSVSGAGDLNGDGIDDLIIGAFLADPNGSYSGESYVVFGGSAVGNSGSLELSSLNGSNGFVLNGIAAGDRSGFSVSGAGDLNGDGIDDLIIGAVLAAPNGTNQAGESYVVFGGSDVGNSGSLELSNLDGSNGFVLNGIDASDFSGRSVSGAGDLNGDGIDDLIIGADLADPNGSGSGESYVVFGRASGFSSSLELSDLDGSNGFVLNGIDANDRSGISVSGAGDLNGDGIDDLIIGAFLADPNGSYSGESYVVFGGSAVGNSGSLELSSLNGSNGFVLNGIDAGDLSGRSVSGAGDLNGDGIDDLIIGADGANPNGGSSGESYVVFGRRANQAPTITSPASNSVPENQTTAIDVETSDDTDSEGSGLTYSLTGGVDESLFSIDASSGVVSFNSAPDFENPQDSGSDNTYNLEVSVTDSGGLSDSQALAIEVTDVNENSAPTITSPDSNSVPENQTTAIDVETSDDTDSEGSGLTYSLTGGVDESLFSIDASSGVVSFNSAPDFENPQDSGSDNTYNLEVSVTDSGGLSDSQALAIEVTDVNENSAPTITSPDSNSVPENQTTAIDVETSDDTDSEGSGLTYSLTGGVDESLFSIDASSGVVSFNSAPDFENPQDSGSDNTYNLDVSVTDSGGLSDSQALAIEVVPTVNGKAATIYVNTDNIVVGNAFQAGQTYEGDLFSNTDAEFNTGKSPNDVIAGTAGDDNIWSGSEGNDTIGGKAGNDTIGISDGDTYVEAGSGNDFVYAAGNGAGDNTIDLGSGDDDFWAPAGNHTITGSGNNTIGLGSGNDSVSTGSGDDFIYTVSGGGGVNSLDLGDGENTVYLENGNYSITSGSGSDSLGLGTGTDSVDAGDGDNIIYMLDPDSAGNKDILTGAGDDYIETGAGDDLLNGGLGNVNTLVGGSGADTFALNDGTYTYLSDFELGTDLISLMGGVSFEDLSFSQGSGERAADALISISDDVVLQAANVQASALNDQNNFTTG</sequence>
<feature type="domain" description="Cadherin" evidence="5">
    <location>
        <begin position="615"/>
        <end position="721"/>
    </location>
</feature>
<feature type="domain" description="Cadherin" evidence="5">
    <location>
        <begin position="721"/>
        <end position="828"/>
    </location>
</feature>
<evidence type="ECO:0000313" key="6">
    <source>
        <dbReference type="EMBL" id="MBE9076941.1"/>
    </source>
</evidence>